<dbReference type="AlphaFoldDB" id="A0A9W5U1F9"/>
<accession>A0A9W5U1F9</accession>
<name>A0A9W5U1F9_9BACI</name>
<sequence>MENTWKEILEFIHQRVSEPTFETWFKPCKTKREEGSWFIIAQNEFARDWLEMKYLSLMREAIYEVTSENPEIVYILGGREEAVPNSESKINAILSRINALNATEKEKLFYILKKNYSSVSQPSNEIQESKFDRKQNV</sequence>
<comment type="caution">
    <text evidence="2">The sequence shown here is derived from an EMBL/GenBank/DDBJ whole genome shotgun (WGS) entry which is preliminary data.</text>
</comment>
<dbReference type="Proteomes" id="UP000621492">
    <property type="component" value="Unassembled WGS sequence"/>
</dbReference>
<evidence type="ECO:0000313" key="3">
    <source>
        <dbReference type="Proteomes" id="UP000621492"/>
    </source>
</evidence>
<dbReference type="InterPro" id="IPR038454">
    <property type="entry name" value="DnaA_N_sf"/>
</dbReference>
<feature type="domain" description="DnaA N-terminal" evidence="1">
    <location>
        <begin position="2"/>
        <end position="62"/>
    </location>
</feature>
<proteinExistence type="predicted"/>
<reference evidence="2" key="1">
    <citation type="journal article" date="2014" name="Int. J. Syst. Evol. Microbiol.">
        <title>Complete genome sequence of Corynebacterium casei LMG S-19264T (=DSM 44701T), isolated from a smear-ripened cheese.</title>
        <authorList>
            <consortium name="US DOE Joint Genome Institute (JGI-PGF)"/>
            <person name="Walter F."/>
            <person name="Albersmeier A."/>
            <person name="Kalinowski J."/>
            <person name="Ruckert C."/>
        </authorList>
    </citation>
    <scope>NUCLEOTIDE SEQUENCE</scope>
    <source>
        <strain evidence="2">CGMCC 1.15454</strain>
    </source>
</reference>
<dbReference type="Pfam" id="PF11638">
    <property type="entry name" value="DnaA_N"/>
    <property type="match status" value="1"/>
</dbReference>
<organism evidence="2 3">
    <name type="scientific">Lentibacillus populi</name>
    <dbReference type="NCBI Taxonomy" id="1827502"/>
    <lineage>
        <taxon>Bacteria</taxon>
        <taxon>Bacillati</taxon>
        <taxon>Bacillota</taxon>
        <taxon>Bacilli</taxon>
        <taxon>Bacillales</taxon>
        <taxon>Bacillaceae</taxon>
        <taxon>Lentibacillus</taxon>
    </lineage>
</organism>
<dbReference type="Gene3D" id="3.30.300.180">
    <property type="match status" value="1"/>
</dbReference>
<dbReference type="EMBL" id="BMJD01000059">
    <property type="protein sequence ID" value="GGB60318.1"/>
    <property type="molecule type" value="Genomic_DNA"/>
</dbReference>
<evidence type="ECO:0000313" key="2">
    <source>
        <dbReference type="EMBL" id="GGB60318.1"/>
    </source>
</evidence>
<dbReference type="RefSeq" id="WP_088053328.1">
    <property type="nucleotide sequence ID" value="NZ_BMJD01000059.1"/>
</dbReference>
<reference evidence="2" key="2">
    <citation type="submission" date="2020-09" db="EMBL/GenBank/DDBJ databases">
        <authorList>
            <person name="Sun Q."/>
            <person name="Zhou Y."/>
        </authorList>
    </citation>
    <scope>NUCLEOTIDE SEQUENCE</scope>
    <source>
        <strain evidence="2">CGMCC 1.15454</strain>
    </source>
</reference>
<gene>
    <name evidence="2" type="ORF">GCM10011409_42100</name>
</gene>
<keyword evidence="3" id="KW-1185">Reference proteome</keyword>
<dbReference type="InterPro" id="IPR024633">
    <property type="entry name" value="DnaA_N_dom"/>
</dbReference>
<protein>
    <recommendedName>
        <fullName evidence="1">DnaA N-terminal domain-containing protein</fullName>
    </recommendedName>
</protein>
<evidence type="ECO:0000259" key="1">
    <source>
        <dbReference type="Pfam" id="PF11638"/>
    </source>
</evidence>